<sequence length="440" mass="47758">MVCQGTCEDFETYEKIGIPPPIVDVNPKYTKLFINNEFVDGVNKKTFDTINPSNNEVICSVAEAEAEDVDKAVASASAAFKLGSEWRRMDASKRGILLNRWADLIESDRLFLASLETLDNGKPYRIAYLFDLPAAVNIVRYYAGWADKNTGQVIPVDGDYFTYTRHEPIGVCGAITPWNFPILVALLKIAPALATGNTVVLKVSEETPLTALHLAALIKEAGFPSGVVNVVPGFGPKAGEALAKHPDVDKIAFTGSTAVGKLVMEYAAKSNIKGVTLELGGKSPNIIFDDVNIDEAVVQAVDGIMFNHGQCCCAGSRTFVHAKIYDEFIQKAKAYVEAKKLGCPFDPTVDQGPQISTKQMKTILSYIESGKSQGAKLVTGGERFGEKGCFIEPTIFADVTNEMKIAREEIFGPVMAIFKFEDEKDLVEIANDTIYGLAAA</sequence>
<feature type="active site" evidence="5">
    <location>
        <position position="278"/>
    </location>
</feature>
<reference evidence="9" key="2">
    <citation type="submission" date="2015-08" db="UniProtKB">
        <authorList>
            <consortium name="WormBaseParasite"/>
        </authorList>
    </citation>
    <scope>IDENTIFICATION</scope>
</reference>
<evidence type="ECO:0000256" key="5">
    <source>
        <dbReference type="PROSITE-ProRule" id="PRU10007"/>
    </source>
</evidence>
<organism evidence="8 9">
    <name type="scientific">Strongyloides venezuelensis</name>
    <name type="common">Threadworm</name>
    <dbReference type="NCBI Taxonomy" id="75913"/>
    <lineage>
        <taxon>Eukaryota</taxon>
        <taxon>Metazoa</taxon>
        <taxon>Ecdysozoa</taxon>
        <taxon>Nematoda</taxon>
        <taxon>Chromadorea</taxon>
        <taxon>Rhabditida</taxon>
        <taxon>Tylenchina</taxon>
        <taxon>Panagrolaimomorpha</taxon>
        <taxon>Strongyloidoidea</taxon>
        <taxon>Strongyloididae</taxon>
        <taxon>Strongyloides</taxon>
    </lineage>
</organism>
<comment type="similarity">
    <text evidence="1 6">Belongs to the aldehyde dehydrogenase family.</text>
</comment>
<proteinExistence type="inferred from homology"/>
<dbReference type="WBParaSite" id="SVE_1577700.1">
    <property type="protein sequence ID" value="SVE_1577700.1"/>
    <property type="gene ID" value="SVE_1577700"/>
</dbReference>
<evidence type="ECO:0000256" key="6">
    <source>
        <dbReference type="RuleBase" id="RU003345"/>
    </source>
</evidence>
<dbReference type="PANTHER" id="PTHR11699">
    <property type="entry name" value="ALDEHYDE DEHYDROGENASE-RELATED"/>
    <property type="match status" value="1"/>
</dbReference>
<dbReference type="EC" id="1.2.1.3" evidence="4"/>
<accession>A0A0K0FTW5</accession>
<evidence type="ECO:0000256" key="3">
    <source>
        <dbReference type="ARBA" id="ARBA00023027"/>
    </source>
</evidence>
<dbReference type="InterPro" id="IPR016161">
    <property type="entry name" value="Ald_DH/histidinol_DH"/>
</dbReference>
<dbReference type="FunFam" id="3.40.605.10:FF:000029">
    <property type="entry name" value="Aldehyde dehydrogenase, mitochondrial"/>
    <property type="match status" value="1"/>
</dbReference>
<evidence type="ECO:0000256" key="1">
    <source>
        <dbReference type="ARBA" id="ARBA00009986"/>
    </source>
</evidence>
<evidence type="ECO:0000313" key="9">
    <source>
        <dbReference type="WBParaSite" id="SVE_1577700.1"/>
    </source>
</evidence>
<evidence type="ECO:0000259" key="7">
    <source>
        <dbReference type="Pfam" id="PF00171"/>
    </source>
</evidence>
<dbReference type="Proteomes" id="UP000035680">
    <property type="component" value="Unassembled WGS sequence"/>
</dbReference>
<keyword evidence="2 6" id="KW-0560">Oxidoreductase</keyword>
<keyword evidence="3" id="KW-0520">NAD</keyword>
<dbReference type="InterPro" id="IPR029510">
    <property type="entry name" value="Ald_DH_CS_GLU"/>
</dbReference>
<dbReference type="Gene3D" id="3.40.605.10">
    <property type="entry name" value="Aldehyde Dehydrogenase, Chain A, domain 1"/>
    <property type="match status" value="1"/>
</dbReference>
<dbReference type="InterPro" id="IPR016162">
    <property type="entry name" value="Ald_DH_N"/>
</dbReference>
<dbReference type="FunFam" id="3.40.309.10:FF:000001">
    <property type="entry name" value="Mitochondrial aldehyde dehydrogenase 2"/>
    <property type="match status" value="1"/>
</dbReference>
<dbReference type="PROSITE" id="PS00687">
    <property type="entry name" value="ALDEHYDE_DEHYDR_GLU"/>
    <property type="match status" value="1"/>
</dbReference>
<dbReference type="InterPro" id="IPR015590">
    <property type="entry name" value="Aldehyde_DH_dom"/>
</dbReference>
<dbReference type="InterPro" id="IPR016163">
    <property type="entry name" value="Ald_DH_C"/>
</dbReference>
<protein>
    <recommendedName>
        <fullName evidence="4">aldehyde dehydrogenase (NAD(+))</fullName>
        <ecNumber evidence="4">1.2.1.3</ecNumber>
    </recommendedName>
</protein>
<reference evidence="8" key="1">
    <citation type="submission" date="2014-07" db="EMBL/GenBank/DDBJ databases">
        <authorList>
            <person name="Martin A.A"/>
            <person name="De Silva N."/>
        </authorList>
    </citation>
    <scope>NUCLEOTIDE SEQUENCE</scope>
</reference>
<dbReference type="GO" id="GO:0004029">
    <property type="term" value="F:aldehyde dehydrogenase (NAD+) activity"/>
    <property type="evidence" value="ECO:0007669"/>
    <property type="project" value="UniProtKB-EC"/>
</dbReference>
<dbReference type="Gene3D" id="3.40.309.10">
    <property type="entry name" value="Aldehyde Dehydrogenase, Chain A, domain 2"/>
    <property type="match status" value="1"/>
</dbReference>
<evidence type="ECO:0000256" key="4">
    <source>
        <dbReference type="ARBA" id="ARBA00024226"/>
    </source>
</evidence>
<feature type="domain" description="Aldehyde dehydrogenase" evidence="7">
    <location>
        <begin position="39"/>
        <end position="440"/>
    </location>
</feature>
<dbReference type="AlphaFoldDB" id="A0A0K0FTW5"/>
<dbReference type="Pfam" id="PF00171">
    <property type="entry name" value="Aldedh"/>
    <property type="match status" value="1"/>
</dbReference>
<evidence type="ECO:0000313" key="8">
    <source>
        <dbReference type="Proteomes" id="UP000035680"/>
    </source>
</evidence>
<name>A0A0K0FTW5_STRVS</name>
<dbReference type="STRING" id="75913.A0A0K0FTW5"/>
<dbReference type="SUPFAM" id="SSF53720">
    <property type="entry name" value="ALDH-like"/>
    <property type="match status" value="1"/>
</dbReference>
<evidence type="ECO:0000256" key="2">
    <source>
        <dbReference type="ARBA" id="ARBA00023002"/>
    </source>
</evidence>
<keyword evidence="8" id="KW-1185">Reference proteome</keyword>